<accession>A0A1Q8VBR1</accession>
<proteinExistence type="predicted"/>
<dbReference type="Proteomes" id="UP000186857">
    <property type="component" value="Unassembled WGS sequence"/>
</dbReference>
<dbReference type="EMBL" id="MSKJ01000006">
    <property type="protein sequence ID" value="OLO45501.1"/>
    <property type="molecule type" value="Genomic_DNA"/>
</dbReference>
<evidence type="ECO:0000313" key="1">
    <source>
        <dbReference type="EMBL" id="OLO45501.1"/>
    </source>
</evidence>
<dbReference type="OrthoDB" id="3256527at2"/>
<protein>
    <submittedName>
        <fullName evidence="1">FMN-dependent dehydrogenase</fullName>
    </submittedName>
</protein>
<name>A0A1Q8VBR1_9ACTO</name>
<evidence type="ECO:0000313" key="2">
    <source>
        <dbReference type="Proteomes" id="UP000186857"/>
    </source>
</evidence>
<reference evidence="1 2" key="1">
    <citation type="submission" date="2016-12" db="EMBL/GenBank/DDBJ databases">
        <title>Genomic Comparison of strains in the 'Actinomyces naeslundii' Group.</title>
        <authorList>
            <person name="Mughal S.R."/>
            <person name="Do T."/>
            <person name="Gilbert S.C."/>
            <person name="Witherden E.A."/>
            <person name="Didelot X."/>
            <person name="Beighton D."/>
        </authorList>
    </citation>
    <scope>NUCLEOTIDE SEQUENCE [LARGE SCALE GENOMIC DNA]</scope>
    <source>
        <strain evidence="1 2">CCUG 33920</strain>
    </source>
</reference>
<dbReference type="AlphaFoldDB" id="A0A1Q8VBR1"/>
<organism evidence="1 2">
    <name type="scientific">Actinomyces oris</name>
    <dbReference type="NCBI Taxonomy" id="544580"/>
    <lineage>
        <taxon>Bacteria</taxon>
        <taxon>Bacillati</taxon>
        <taxon>Actinomycetota</taxon>
        <taxon>Actinomycetes</taxon>
        <taxon>Actinomycetales</taxon>
        <taxon>Actinomycetaceae</taxon>
        <taxon>Actinomyces</taxon>
    </lineage>
</organism>
<sequence>MPSYRSILTVSVLKAGHDPGDVESAAWDAVRRTTVLEAFQVDVVRGEPRVTVRFTGSDDAEARGVHARVVETIGSVAQIERAWPAIVVGGRSVPIGERP</sequence>
<comment type="caution">
    <text evidence="1">The sequence shown here is derived from an EMBL/GenBank/DDBJ whole genome shotgun (WGS) entry which is preliminary data.</text>
</comment>
<dbReference type="RefSeq" id="WP_075376152.1">
    <property type="nucleotide sequence ID" value="NZ_MSKJ01000006.1"/>
</dbReference>
<gene>
    <name evidence="1" type="ORF">BKH29_02680</name>
</gene>